<evidence type="ECO:0000313" key="6">
    <source>
        <dbReference type="EMBL" id="ARU54855.1"/>
    </source>
</evidence>
<dbReference type="RefSeq" id="WP_087460019.1">
    <property type="nucleotide sequence ID" value="NZ_CP021425.1"/>
</dbReference>
<dbReference type="InterPro" id="IPR050884">
    <property type="entry name" value="CNP_phosphodiesterase-III"/>
</dbReference>
<dbReference type="InterPro" id="IPR029052">
    <property type="entry name" value="Metallo-depent_PP-like"/>
</dbReference>
<sequence length="266" mass="29741">MKKNNSSIHVLQLTDPHLRKEVDGQLLGMNTRDSLDAVIQLVLSEQEQPDILLATGDISQDGSVEAYDAFIKQTRTFACPQFWLAGNHDDVDNMARAASGTTAMDKVVQIGGWQIIMLDSSVPGKVYGRIDDADLRLLESTLRDEPNKHTLVCLHHHPVDIDCKWLDTIGLKNRDEFLAIIKSAANVRAVLWGHIHQEFELEWNGIPFLATPSTCVQFEPKSSDFAVGTQSPGYRWLTLNADGRVETAVYRADHIDFQVDLNSKGY</sequence>
<evidence type="ECO:0000256" key="2">
    <source>
        <dbReference type="ARBA" id="ARBA00022801"/>
    </source>
</evidence>
<gene>
    <name evidence="6" type="ORF">OLMES_0763</name>
</gene>
<accession>A0A1Y0I5P3</accession>
<keyword evidence="1" id="KW-0479">Metal-binding</keyword>
<dbReference type="AlphaFoldDB" id="A0A1Y0I5P3"/>
<dbReference type="Gene3D" id="3.60.21.10">
    <property type="match status" value="1"/>
</dbReference>
<evidence type="ECO:0000256" key="1">
    <source>
        <dbReference type="ARBA" id="ARBA00022723"/>
    </source>
</evidence>
<dbReference type="Pfam" id="PF00149">
    <property type="entry name" value="Metallophos"/>
    <property type="match status" value="1"/>
</dbReference>
<dbReference type="InterPro" id="IPR004843">
    <property type="entry name" value="Calcineurin-like_PHP"/>
</dbReference>
<dbReference type="PANTHER" id="PTHR42988">
    <property type="entry name" value="PHOSPHOHYDROLASE"/>
    <property type="match status" value="1"/>
</dbReference>
<evidence type="ECO:0000256" key="4">
    <source>
        <dbReference type="ARBA" id="ARBA00025742"/>
    </source>
</evidence>
<dbReference type="OrthoDB" id="9784378at2"/>
<dbReference type="SUPFAM" id="SSF56300">
    <property type="entry name" value="Metallo-dependent phosphatases"/>
    <property type="match status" value="1"/>
</dbReference>
<dbReference type="GO" id="GO:0004112">
    <property type="term" value="F:cyclic-nucleotide phosphodiesterase activity"/>
    <property type="evidence" value="ECO:0007669"/>
    <property type="project" value="InterPro"/>
</dbReference>
<proteinExistence type="inferred from homology"/>
<dbReference type="KEGG" id="ome:OLMES_0763"/>
<evidence type="ECO:0000256" key="3">
    <source>
        <dbReference type="ARBA" id="ARBA00023004"/>
    </source>
</evidence>
<dbReference type="NCBIfam" id="NF008359">
    <property type="entry name" value="PRK11148.1"/>
    <property type="match status" value="1"/>
</dbReference>
<dbReference type="InterPro" id="IPR026575">
    <property type="entry name" value="GpdQ/CpdA-like"/>
</dbReference>
<protein>
    <submittedName>
        <fullName evidence="6">Phosphohydrolase</fullName>
    </submittedName>
</protein>
<keyword evidence="7" id="KW-1185">Reference proteome</keyword>
<comment type="similarity">
    <text evidence="4">Belongs to the cyclic nucleotide phosphodiesterase class-III family.</text>
</comment>
<keyword evidence="2 6" id="KW-0378">Hydrolase</keyword>
<evidence type="ECO:0000259" key="5">
    <source>
        <dbReference type="Pfam" id="PF00149"/>
    </source>
</evidence>
<dbReference type="Proteomes" id="UP000196027">
    <property type="component" value="Chromosome"/>
</dbReference>
<name>A0A1Y0I5P3_9GAMM</name>
<keyword evidence="3" id="KW-0408">Iron</keyword>
<dbReference type="EMBL" id="CP021425">
    <property type="protein sequence ID" value="ARU54855.1"/>
    <property type="molecule type" value="Genomic_DNA"/>
</dbReference>
<feature type="domain" description="Calcineurin-like phosphoesterase" evidence="5">
    <location>
        <begin position="9"/>
        <end position="197"/>
    </location>
</feature>
<dbReference type="PANTHER" id="PTHR42988:SF2">
    <property type="entry name" value="CYCLIC NUCLEOTIDE PHOSPHODIESTERASE CBUA0032-RELATED"/>
    <property type="match status" value="1"/>
</dbReference>
<evidence type="ECO:0000313" key="7">
    <source>
        <dbReference type="Proteomes" id="UP000196027"/>
    </source>
</evidence>
<organism evidence="6 7">
    <name type="scientific">Oleiphilus messinensis</name>
    <dbReference type="NCBI Taxonomy" id="141451"/>
    <lineage>
        <taxon>Bacteria</taxon>
        <taxon>Pseudomonadati</taxon>
        <taxon>Pseudomonadota</taxon>
        <taxon>Gammaproteobacteria</taxon>
        <taxon>Oceanospirillales</taxon>
        <taxon>Oleiphilaceae</taxon>
        <taxon>Oleiphilus</taxon>
    </lineage>
</organism>
<reference evidence="6 7" key="1">
    <citation type="submission" date="2017-05" db="EMBL/GenBank/DDBJ databases">
        <title>Genomic insights into alkan degradation activity of Oleiphilus messinensis.</title>
        <authorList>
            <person name="Kozyavkin S.A."/>
            <person name="Slesarev A.I."/>
            <person name="Golyshin P.N."/>
            <person name="Korzhenkov A."/>
            <person name="Golyshina O.N."/>
            <person name="Toshchakov S.V."/>
        </authorList>
    </citation>
    <scope>NUCLEOTIDE SEQUENCE [LARGE SCALE GENOMIC DNA]</scope>
    <source>
        <strain evidence="6 7">ME102</strain>
    </source>
</reference>
<dbReference type="CDD" id="cd07402">
    <property type="entry name" value="MPP_GpdQ"/>
    <property type="match status" value="1"/>
</dbReference>
<dbReference type="GO" id="GO:0046872">
    <property type="term" value="F:metal ion binding"/>
    <property type="evidence" value="ECO:0007669"/>
    <property type="project" value="UniProtKB-KW"/>
</dbReference>